<dbReference type="RefSeq" id="WP_155463341.1">
    <property type="nucleotide sequence ID" value="NZ_WNKY01000008.1"/>
</dbReference>
<comment type="caution">
    <text evidence="1">The sequence shown here is derived from an EMBL/GenBank/DDBJ whole genome shotgun (WGS) entry which is preliminary data.</text>
</comment>
<reference evidence="1 2" key="1">
    <citation type="submission" date="2019-11" db="EMBL/GenBank/DDBJ databases">
        <title>Type strains purchased from KCTC, JCM and DSMZ.</title>
        <authorList>
            <person name="Lu H."/>
        </authorList>
    </citation>
    <scope>NUCLEOTIDE SEQUENCE [LARGE SCALE GENOMIC DNA]</scope>
    <source>
        <strain evidence="1 2">KCTC 22382</strain>
    </source>
</reference>
<dbReference type="AlphaFoldDB" id="A0A6L6PFT7"/>
<sequence length="94" mass="10931">MRNKHKQVDFSHAVPNPFFEQLSAEITFRLDFRSIEYFEGLGRPYGLPAQDMIRMYLRHMAGSGYKANLGILTLKEREELKKSLEAEGKLPLEE</sequence>
<accession>A0A6L6PFT7</accession>
<protein>
    <submittedName>
        <fullName evidence="1">Uncharacterized protein</fullName>
    </submittedName>
</protein>
<gene>
    <name evidence="1" type="ORF">GM676_09710</name>
</gene>
<organism evidence="1 2">
    <name type="scientific">Duganella radicis</name>
    <dbReference type="NCBI Taxonomy" id="551988"/>
    <lineage>
        <taxon>Bacteria</taxon>
        <taxon>Pseudomonadati</taxon>
        <taxon>Pseudomonadota</taxon>
        <taxon>Betaproteobacteria</taxon>
        <taxon>Burkholderiales</taxon>
        <taxon>Oxalobacteraceae</taxon>
        <taxon>Telluria group</taxon>
        <taxon>Duganella</taxon>
    </lineage>
</organism>
<keyword evidence="2" id="KW-1185">Reference proteome</keyword>
<dbReference type="OrthoDB" id="5297245at2"/>
<dbReference type="Proteomes" id="UP000475582">
    <property type="component" value="Unassembled WGS sequence"/>
</dbReference>
<proteinExistence type="predicted"/>
<dbReference type="EMBL" id="WNKY01000008">
    <property type="protein sequence ID" value="MTV37853.1"/>
    <property type="molecule type" value="Genomic_DNA"/>
</dbReference>
<evidence type="ECO:0000313" key="2">
    <source>
        <dbReference type="Proteomes" id="UP000475582"/>
    </source>
</evidence>
<name>A0A6L6PFT7_9BURK</name>
<evidence type="ECO:0000313" key="1">
    <source>
        <dbReference type="EMBL" id="MTV37853.1"/>
    </source>
</evidence>